<dbReference type="Proteomes" id="UP000700596">
    <property type="component" value="Unassembled WGS sequence"/>
</dbReference>
<comment type="caution">
    <text evidence="2">The sequence shown here is derived from an EMBL/GenBank/DDBJ whole genome shotgun (WGS) entry which is preliminary data.</text>
</comment>
<evidence type="ECO:0000256" key="1">
    <source>
        <dbReference type="SAM" id="SignalP"/>
    </source>
</evidence>
<keyword evidence="3" id="KW-1185">Reference proteome</keyword>
<reference evidence="2" key="1">
    <citation type="journal article" date="2021" name="Nat. Commun.">
        <title>Genetic determinants of endophytism in the Arabidopsis root mycobiome.</title>
        <authorList>
            <person name="Mesny F."/>
            <person name="Miyauchi S."/>
            <person name="Thiergart T."/>
            <person name="Pickel B."/>
            <person name="Atanasova L."/>
            <person name="Karlsson M."/>
            <person name="Huettel B."/>
            <person name="Barry K.W."/>
            <person name="Haridas S."/>
            <person name="Chen C."/>
            <person name="Bauer D."/>
            <person name="Andreopoulos W."/>
            <person name="Pangilinan J."/>
            <person name="LaButti K."/>
            <person name="Riley R."/>
            <person name="Lipzen A."/>
            <person name="Clum A."/>
            <person name="Drula E."/>
            <person name="Henrissat B."/>
            <person name="Kohler A."/>
            <person name="Grigoriev I.V."/>
            <person name="Martin F.M."/>
            <person name="Hacquard S."/>
        </authorList>
    </citation>
    <scope>NUCLEOTIDE SEQUENCE</scope>
    <source>
        <strain evidence="2">MPI-CAGE-CH-0243</strain>
    </source>
</reference>
<feature type="chain" id="PRO_5040229050" evidence="1">
    <location>
        <begin position="23"/>
        <end position="320"/>
    </location>
</feature>
<dbReference type="EMBL" id="JAGMWT010000005">
    <property type="protein sequence ID" value="KAH7128639.1"/>
    <property type="molecule type" value="Genomic_DNA"/>
</dbReference>
<evidence type="ECO:0000313" key="2">
    <source>
        <dbReference type="EMBL" id="KAH7128639.1"/>
    </source>
</evidence>
<gene>
    <name evidence="2" type="ORF">B0J11DRAFT_275575</name>
</gene>
<sequence>MRGLIGITAVTWIFSLIHCVHAANFNSHVYERIWLWEMYDLFCDIKGGADKQNMIFRQKNIASRIPFNNKGSGPNGRMTYSEFQWRLQKKGLIPNSFPTNLPNPMDDPHKAAKDLLDRGWNGNLLIEDIDDSFNSWSKPANDPHAEKYSALIDKIEKQYSKFRQNTQTALPITGDRYNQFDKLGKAIVRLRQLETQDWVSRYFSGDPSTDPKKAGGLGLKDIVTNEVESNVGQIKEKYKVVDVIATFQKYTNTDGTLKPELSKHFANQEAMLKWIDEQGNPNSGLNYSDSSKSHYRALKSWKTFAIKHGMTRATLMQCAL</sequence>
<organism evidence="2 3">
    <name type="scientific">Dendryphion nanum</name>
    <dbReference type="NCBI Taxonomy" id="256645"/>
    <lineage>
        <taxon>Eukaryota</taxon>
        <taxon>Fungi</taxon>
        <taxon>Dikarya</taxon>
        <taxon>Ascomycota</taxon>
        <taxon>Pezizomycotina</taxon>
        <taxon>Dothideomycetes</taxon>
        <taxon>Pleosporomycetidae</taxon>
        <taxon>Pleosporales</taxon>
        <taxon>Torulaceae</taxon>
        <taxon>Dendryphion</taxon>
    </lineage>
</organism>
<dbReference type="AlphaFoldDB" id="A0A9P9E0X4"/>
<accession>A0A9P9E0X4</accession>
<protein>
    <submittedName>
        <fullName evidence="2">Uncharacterized protein</fullName>
    </submittedName>
</protein>
<feature type="signal peptide" evidence="1">
    <location>
        <begin position="1"/>
        <end position="22"/>
    </location>
</feature>
<name>A0A9P9E0X4_9PLEO</name>
<evidence type="ECO:0000313" key="3">
    <source>
        <dbReference type="Proteomes" id="UP000700596"/>
    </source>
</evidence>
<keyword evidence="1" id="KW-0732">Signal</keyword>
<dbReference type="OrthoDB" id="4316405at2759"/>
<proteinExistence type="predicted"/>